<name>A0AC35TR10_9BILA</name>
<organism evidence="1 2">
    <name type="scientific">Rhabditophanes sp. KR3021</name>
    <dbReference type="NCBI Taxonomy" id="114890"/>
    <lineage>
        <taxon>Eukaryota</taxon>
        <taxon>Metazoa</taxon>
        <taxon>Ecdysozoa</taxon>
        <taxon>Nematoda</taxon>
        <taxon>Chromadorea</taxon>
        <taxon>Rhabditida</taxon>
        <taxon>Tylenchina</taxon>
        <taxon>Panagrolaimomorpha</taxon>
        <taxon>Strongyloidoidea</taxon>
        <taxon>Alloionematidae</taxon>
        <taxon>Rhabditophanes</taxon>
    </lineage>
</organism>
<dbReference type="WBParaSite" id="RSKR_0000298700.1">
    <property type="protein sequence ID" value="RSKR_0000298700.1"/>
    <property type="gene ID" value="RSKR_0000298700"/>
</dbReference>
<dbReference type="Proteomes" id="UP000095286">
    <property type="component" value="Unplaced"/>
</dbReference>
<accession>A0AC35TR10</accession>
<proteinExistence type="predicted"/>
<sequence length="598" mass="67554">MASSAKKAIEKKMNERAAFGTNCGVITYVEDPRKSMEDMINAGLLNSNNQTFNHIPRQQSNNSFNPASTLPPKANKYTKSTGSMFVNNQAPSHNYSASVNYHPHHGQSAQISPYYNSDVTSHDANSSHLNLGNNNINHHRAAKSCDLDAVMTEHPIQPHNSIPNFSTSIGALPTMEHQIPYTTTNNFNWTSAREKSLSCGAMTNALSSQTANLSNHTSTNAIHNDQPLPEGWSQKLDSRGIAYFEDHNTKTTTWLDPRYDRSNYVDQPDMAKRMASNFDGNQISQHNYHLQPRHIQHPSSNSSFGNVNYNQQYIPPTNIDNNHLSISRVNQLAAESNSMRERQQQLCQNGFLPNPHAQKEMNHYQYHENNQNNYDMPSVSNYGHHSMTSSPCPQNSYPTNVVNSQDYDMEVDYPAAPPKQQHIHPNYYGHTEPNPQLIDPEELNIYLRINNNGPKNDSKFHFFASNIDLRDKKDYIYFYEHSLDTIKKNESDSVIASHSCTGKGLCQYDSKSDKLVIRFRSSTGFPNNNGFHGRINVLNNGVFNFIKDTSLYLIAALLTILIFGIIIIIIFVLVIRNQKMTKASAVEEKLLNQTPESL</sequence>
<reference evidence="2" key="1">
    <citation type="submission" date="2016-11" db="UniProtKB">
        <authorList>
            <consortium name="WormBaseParasite"/>
        </authorList>
    </citation>
    <scope>IDENTIFICATION</scope>
    <source>
        <strain evidence="2">KR3021</strain>
    </source>
</reference>
<evidence type="ECO:0000313" key="2">
    <source>
        <dbReference type="WBParaSite" id="RSKR_0000298700.1"/>
    </source>
</evidence>
<protein>
    <submittedName>
        <fullName evidence="2">WW domain-containing protein</fullName>
    </submittedName>
</protein>
<evidence type="ECO:0000313" key="1">
    <source>
        <dbReference type="Proteomes" id="UP000095286"/>
    </source>
</evidence>